<protein>
    <submittedName>
        <fullName evidence="1">Uncharacterized protein</fullName>
    </submittedName>
</protein>
<evidence type="ECO:0000313" key="1">
    <source>
        <dbReference type="EMBL" id="MBB4922200.1"/>
    </source>
</evidence>
<dbReference type="RefSeq" id="WP_184934410.1">
    <property type="nucleotide sequence ID" value="NZ_JACHJV010000001.1"/>
</dbReference>
<name>A0A7W7VU80_KITKI</name>
<comment type="caution">
    <text evidence="1">The sequence shown here is derived from an EMBL/GenBank/DDBJ whole genome shotgun (WGS) entry which is preliminary data.</text>
</comment>
<evidence type="ECO:0000313" key="2">
    <source>
        <dbReference type="Proteomes" id="UP000540506"/>
    </source>
</evidence>
<dbReference type="AlphaFoldDB" id="A0A7W7VU80"/>
<accession>A0A7W7VU80</accession>
<proteinExistence type="predicted"/>
<organism evidence="1 2">
    <name type="scientific">Kitasatospora kifunensis</name>
    <name type="common">Streptomyces kifunensis</name>
    <dbReference type="NCBI Taxonomy" id="58351"/>
    <lineage>
        <taxon>Bacteria</taxon>
        <taxon>Bacillati</taxon>
        <taxon>Actinomycetota</taxon>
        <taxon>Actinomycetes</taxon>
        <taxon>Kitasatosporales</taxon>
        <taxon>Streptomycetaceae</taxon>
        <taxon>Kitasatospora</taxon>
    </lineage>
</organism>
<keyword evidence="2" id="KW-1185">Reference proteome</keyword>
<gene>
    <name evidence="1" type="ORF">FHR34_001193</name>
</gene>
<sequence length="159" mass="17894">MGYSTEFTGHVTVAPPLDLHEIAYLRKFADSRRMHRENGPYFVDGTGPFGQGHDADIINYNAPDPSQPGLWCEWEPTDDGTTIEWNGAEKFYDATEWMQYLIDHFLKLGGHAQGQPGFEQFTFDHTVNGTIDAQGEDPDDTWQLIVINNLASNTQPVAF</sequence>
<dbReference type="Proteomes" id="UP000540506">
    <property type="component" value="Unassembled WGS sequence"/>
</dbReference>
<dbReference type="EMBL" id="JACHJV010000001">
    <property type="protein sequence ID" value="MBB4922200.1"/>
    <property type="molecule type" value="Genomic_DNA"/>
</dbReference>
<reference evidence="1 2" key="1">
    <citation type="submission" date="2020-08" db="EMBL/GenBank/DDBJ databases">
        <title>Sequencing the genomes of 1000 actinobacteria strains.</title>
        <authorList>
            <person name="Klenk H.-P."/>
        </authorList>
    </citation>
    <scope>NUCLEOTIDE SEQUENCE [LARGE SCALE GENOMIC DNA]</scope>
    <source>
        <strain evidence="1 2">DSM 41654</strain>
    </source>
</reference>